<protein>
    <recommendedName>
        <fullName evidence="7">3-oxoacyl-ACP synthase</fullName>
    </recommendedName>
</protein>
<dbReference type="Proteomes" id="UP000482800">
    <property type="component" value="Unassembled WGS sequence"/>
</dbReference>
<dbReference type="RefSeq" id="WP_173059017.1">
    <property type="nucleotide sequence ID" value="NZ_BAABGO010000045.1"/>
</dbReference>
<evidence type="ECO:0000259" key="3">
    <source>
        <dbReference type="Pfam" id="PF08541"/>
    </source>
</evidence>
<evidence type="ECO:0000256" key="1">
    <source>
        <dbReference type="ARBA" id="ARBA00022679"/>
    </source>
</evidence>
<gene>
    <name evidence="5" type="ORF">Phou_049470</name>
</gene>
<name>A0A6V8KGE9_9ACTN</name>
<keyword evidence="1" id="KW-0808">Transferase</keyword>
<evidence type="ECO:0000313" key="6">
    <source>
        <dbReference type="Proteomes" id="UP000482800"/>
    </source>
</evidence>
<dbReference type="GO" id="GO:0004315">
    <property type="term" value="F:3-oxoacyl-[acyl-carrier-protein] synthase activity"/>
    <property type="evidence" value="ECO:0007669"/>
    <property type="project" value="InterPro"/>
</dbReference>
<keyword evidence="2" id="KW-0012">Acyltransferase</keyword>
<comment type="caution">
    <text evidence="5">The sequence shown here is derived from an EMBL/GenBank/DDBJ whole genome shotgun (WGS) entry which is preliminary data.</text>
</comment>
<feature type="domain" description="Beta-ketoacyl-[acyl-carrier-protein] synthase III N-terminal" evidence="4">
    <location>
        <begin position="108"/>
        <end position="180"/>
    </location>
</feature>
<evidence type="ECO:0000256" key="2">
    <source>
        <dbReference type="ARBA" id="ARBA00023315"/>
    </source>
</evidence>
<dbReference type="Pfam" id="PF08545">
    <property type="entry name" value="ACP_syn_III"/>
    <property type="match status" value="1"/>
</dbReference>
<accession>A0A6V8KGE9</accession>
<dbReference type="InterPro" id="IPR016039">
    <property type="entry name" value="Thiolase-like"/>
</dbReference>
<feature type="domain" description="Beta-ketoacyl-[acyl-carrier-protein] synthase III C-terminal" evidence="3">
    <location>
        <begin position="247"/>
        <end position="337"/>
    </location>
</feature>
<organism evidence="5 6">
    <name type="scientific">Phytohabitans houttuyneae</name>
    <dbReference type="NCBI Taxonomy" id="1076126"/>
    <lineage>
        <taxon>Bacteria</taxon>
        <taxon>Bacillati</taxon>
        <taxon>Actinomycetota</taxon>
        <taxon>Actinomycetes</taxon>
        <taxon>Micromonosporales</taxon>
        <taxon>Micromonosporaceae</taxon>
    </lineage>
</organism>
<dbReference type="PANTHER" id="PTHR34069:SF2">
    <property type="entry name" value="BETA-KETOACYL-[ACYL-CARRIER-PROTEIN] SYNTHASE III"/>
    <property type="match status" value="1"/>
</dbReference>
<dbReference type="Gene3D" id="3.40.47.10">
    <property type="match status" value="2"/>
</dbReference>
<evidence type="ECO:0008006" key="7">
    <source>
        <dbReference type="Google" id="ProtNLM"/>
    </source>
</evidence>
<evidence type="ECO:0000313" key="5">
    <source>
        <dbReference type="EMBL" id="GFJ80767.1"/>
    </source>
</evidence>
<dbReference type="CDD" id="cd00827">
    <property type="entry name" value="init_cond_enzymes"/>
    <property type="match status" value="1"/>
</dbReference>
<dbReference type="Pfam" id="PF08541">
    <property type="entry name" value="ACP_syn_III_C"/>
    <property type="match status" value="1"/>
</dbReference>
<dbReference type="InterPro" id="IPR013747">
    <property type="entry name" value="ACP_syn_III_C"/>
</dbReference>
<dbReference type="GO" id="GO:0006633">
    <property type="term" value="P:fatty acid biosynthetic process"/>
    <property type="evidence" value="ECO:0007669"/>
    <property type="project" value="InterPro"/>
</dbReference>
<sequence length="345" mass="36349">MRTPDTYITGLGSCVPATVAVADAVADGRYLAEDAALHGLTAVAVAGDVPAPELGLRAARAALERAGQEAELVSLLLYATSWHQGPDGWPPQHHLQRRLGLDRALAMELRHGCNGMFSAFELAASHLAAGPVDEAALLVAADNFSTPMVDRWRMGPGYLAGDGASALVLGRRGGFARLLSTCTTAVAEAEEVHRCGEPLFPPGPTLGRGLNFSDRTAVFNRRAGAGFGTSVWMTVHQQLVTVAGRALAEAGIELGQVARAAFMHYSREIVEHRGMGAIGLPMSRSTFDFGRTVGHLGSSDHIVALEHLLDTGELRPGEHVLLASIGPGITISSAVVRLLEPPPWL</sequence>
<dbReference type="SUPFAM" id="SSF53901">
    <property type="entry name" value="Thiolase-like"/>
    <property type="match status" value="1"/>
</dbReference>
<proteinExistence type="predicted"/>
<dbReference type="PANTHER" id="PTHR34069">
    <property type="entry name" value="3-OXOACYL-[ACYL-CARRIER-PROTEIN] SYNTHASE 3"/>
    <property type="match status" value="1"/>
</dbReference>
<dbReference type="AlphaFoldDB" id="A0A6V8KGE9"/>
<reference evidence="5 6" key="1">
    <citation type="submission" date="2020-03" db="EMBL/GenBank/DDBJ databases">
        <title>Whole genome shotgun sequence of Phytohabitans houttuyneae NBRC 108639.</title>
        <authorList>
            <person name="Komaki H."/>
            <person name="Tamura T."/>
        </authorList>
    </citation>
    <scope>NUCLEOTIDE SEQUENCE [LARGE SCALE GENOMIC DNA]</scope>
    <source>
        <strain evidence="5 6">NBRC 108639</strain>
    </source>
</reference>
<dbReference type="EMBL" id="BLPF01000002">
    <property type="protein sequence ID" value="GFJ80767.1"/>
    <property type="molecule type" value="Genomic_DNA"/>
</dbReference>
<evidence type="ECO:0000259" key="4">
    <source>
        <dbReference type="Pfam" id="PF08545"/>
    </source>
</evidence>
<dbReference type="InterPro" id="IPR013751">
    <property type="entry name" value="ACP_syn_III_N"/>
</dbReference>
<keyword evidence="6" id="KW-1185">Reference proteome</keyword>
<reference evidence="5 6" key="2">
    <citation type="submission" date="2020-03" db="EMBL/GenBank/DDBJ databases">
        <authorList>
            <person name="Ichikawa N."/>
            <person name="Kimura A."/>
            <person name="Kitahashi Y."/>
            <person name="Uohara A."/>
        </authorList>
    </citation>
    <scope>NUCLEOTIDE SEQUENCE [LARGE SCALE GENOMIC DNA]</scope>
    <source>
        <strain evidence="5 6">NBRC 108639</strain>
    </source>
</reference>
<dbReference type="GO" id="GO:0044550">
    <property type="term" value="P:secondary metabolite biosynthetic process"/>
    <property type="evidence" value="ECO:0007669"/>
    <property type="project" value="TreeGrafter"/>
</dbReference>